<dbReference type="AlphaFoldDB" id="A0AAN1UUZ6"/>
<proteinExistence type="predicted"/>
<evidence type="ECO:0000313" key="3">
    <source>
        <dbReference type="Proteomes" id="UP000267249"/>
    </source>
</evidence>
<organism evidence="2 3">
    <name type="scientific">Synechococcus elongatus PCC 11801</name>
    <dbReference type="NCBI Taxonomy" id="2219813"/>
    <lineage>
        <taxon>Bacteria</taxon>
        <taxon>Bacillati</taxon>
        <taxon>Cyanobacteriota</taxon>
        <taxon>Cyanophyceae</taxon>
        <taxon>Synechococcales</taxon>
        <taxon>Synechococcaceae</taxon>
        <taxon>Synechococcus</taxon>
    </lineage>
</organism>
<feature type="transmembrane region" description="Helical" evidence="1">
    <location>
        <begin position="86"/>
        <end position="105"/>
    </location>
</feature>
<keyword evidence="1" id="KW-0472">Membrane</keyword>
<protein>
    <submittedName>
        <fullName evidence="2">Diacylglycerol/polyprenol kinase family protein</fullName>
    </submittedName>
</protein>
<keyword evidence="1" id="KW-0812">Transmembrane</keyword>
<dbReference type="EMBL" id="CP030139">
    <property type="protein sequence ID" value="AZB73099.1"/>
    <property type="molecule type" value="Genomic_DNA"/>
</dbReference>
<feature type="transmembrane region" description="Helical" evidence="1">
    <location>
        <begin position="175"/>
        <end position="192"/>
    </location>
</feature>
<dbReference type="GO" id="GO:0004143">
    <property type="term" value="F:ATP-dependent diacylglycerol kinase activity"/>
    <property type="evidence" value="ECO:0007669"/>
    <property type="project" value="InterPro"/>
</dbReference>
<dbReference type="PANTHER" id="PTHR31303">
    <property type="entry name" value="CTP-DEPENDENT DIACYLGLYCEROL KINASE 1"/>
    <property type="match status" value="1"/>
</dbReference>
<reference evidence="2 3" key="1">
    <citation type="journal article" date="2018" name="Sci. Rep.">
        <title>Genome Features and Biochemical Characteristics of a Robust, Fast Growing and Naturally Transformable Cyanobacterium Synechococcus elongatus PCC 11801 Isolated from India.</title>
        <authorList>
            <person name="Jaiswal D."/>
            <person name="Sengupta A."/>
            <person name="Sohoni S."/>
            <person name="Sengupta S."/>
            <person name="Phadnavis A.G."/>
            <person name="Pakrasi H.B."/>
            <person name="Wangikar P.P."/>
        </authorList>
    </citation>
    <scope>NUCLEOTIDE SEQUENCE [LARGE SCALE GENOMIC DNA]</scope>
    <source>
        <strain evidence="2 3">PCC 11801</strain>
    </source>
</reference>
<keyword evidence="2" id="KW-0418">Kinase</keyword>
<keyword evidence="1" id="KW-1133">Transmembrane helix</keyword>
<sequence>MSGILAVVAWLGLVGLLAWWASRHPQVPNEWVRKIVHIGTGNVILIAWAFQIPAAIGIAAAVLFSGVALLSFWLPILPGIQNVGRHSLGTFFYAVSIGLLIAGFWHWAPRYAALGILVMTYGDGLAALVGQQWGRHRFHLQGIGQKSWEGSLTMMAVSFLVAVTLLGLAQTPGAIAISLAVAIAAPLLELWSWYGIDNLSVPLGCAVLAAGVGHLFS</sequence>
<gene>
    <name evidence="2" type="ORF">DOP62_10570</name>
</gene>
<evidence type="ECO:0000313" key="2">
    <source>
        <dbReference type="EMBL" id="AZB73099.1"/>
    </source>
</evidence>
<name>A0AAN1UUZ6_SYNEL</name>
<dbReference type="InterPro" id="IPR037997">
    <property type="entry name" value="Dgk1-like"/>
</dbReference>
<evidence type="ECO:0000256" key="1">
    <source>
        <dbReference type="SAM" id="Phobius"/>
    </source>
</evidence>
<feature type="transmembrane region" description="Helical" evidence="1">
    <location>
        <begin position="151"/>
        <end position="169"/>
    </location>
</feature>
<dbReference type="PANTHER" id="PTHR31303:SF1">
    <property type="entry name" value="CTP-DEPENDENT DIACYLGLYCEROL KINASE 1"/>
    <property type="match status" value="1"/>
</dbReference>
<accession>A0AAN1UUZ6</accession>
<dbReference type="Proteomes" id="UP000267249">
    <property type="component" value="Chromosome"/>
</dbReference>
<feature type="transmembrane region" description="Helical" evidence="1">
    <location>
        <begin position="111"/>
        <end position="130"/>
    </location>
</feature>
<dbReference type="RefSeq" id="WP_208673544.1">
    <property type="nucleotide sequence ID" value="NZ_CP030139.2"/>
</dbReference>
<keyword evidence="2" id="KW-0808">Transferase</keyword>
<feature type="transmembrane region" description="Helical" evidence="1">
    <location>
        <begin position="47"/>
        <end position="74"/>
    </location>
</feature>